<protein>
    <submittedName>
        <fullName evidence="2">Uncharacterized protein</fullName>
    </submittedName>
</protein>
<reference evidence="2 3" key="1">
    <citation type="journal article" date="2014" name="PLoS Genet.">
        <title>Analysis of the Phlebiopsis gigantea genome, transcriptome and secretome provides insight into its pioneer colonization strategies of wood.</title>
        <authorList>
            <person name="Hori C."/>
            <person name="Ishida T."/>
            <person name="Igarashi K."/>
            <person name="Samejima M."/>
            <person name="Suzuki H."/>
            <person name="Master E."/>
            <person name="Ferreira P."/>
            <person name="Ruiz-Duenas F.J."/>
            <person name="Held B."/>
            <person name="Canessa P."/>
            <person name="Larrondo L.F."/>
            <person name="Schmoll M."/>
            <person name="Druzhinina I.S."/>
            <person name="Kubicek C.P."/>
            <person name="Gaskell J.A."/>
            <person name="Kersten P."/>
            <person name="St John F."/>
            <person name="Glasner J."/>
            <person name="Sabat G."/>
            <person name="Splinter BonDurant S."/>
            <person name="Syed K."/>
            <person name="Yadav J."/>
            <person name="Mgbeahuruike A.C."/>
            <person name="Kovalchuk A."/>
            <person name="Asiegbu F.O."/>
            <person name="Lackner G."/>
            <person name="Hoffmeister D."/>
            <person name="Rencoret J."/>
            <person name="Gutierrez A."/>
            <person name="Sun H."/>
            <person name="Lindquist E."/>
            <person name="Barry K."/>
            <person name="Riley R."/>
            <person name="Grigoriev I.V."/>
            <person name="Henrissat B."/>
            <person name="Kues U."/>
            <person name="Berka R.M."/>
            <person name="Martinez A.T."/>
            <person name="Covert S.F."/>
            <person name="Blanchette R.A."/>
            <person name="Cullen D."/>
        </authorList>
    </citation>
    <scope>NUCLEOTIDE SEQUENCE [LARGE SCALE GENOMIC DNA]</scope>
    <source>
        <strain evidence="2 3">11061_1 CR5-6</strain>
    </source>
</reference>
<dbReference type="EMBL" id="KN840548">
    <property type="protein sequence ID" value="KIP05264.1"/>
    <property type="molecule type" value="Genomic_DNA"/>
</dbReference>
<evidence type="ECO:0000256" key="1">
    <source>
        <dbReference type="SAM" id="MobiDB-lite"/>
    </source>
</evidence>
<dbReference type="AlphaFoldDB" id="A0A0C3NJZ2"/>
<dbReference type="Proteomes" id="UP000053257">
    <property type="component" value="Unassembled WGS sequence"/>
</dbReference>
<gene>
    <name evidence="2" type="ORF">PHLGIDRAFT_162079</name>
</gene>
<feature type="compositionally biased region" description="Basic and acidic residues" evidence="1">
    <location>
        <begin position="40"/>
        <end position="54"/>
    </location>
</feature>
<evidence type="ECO:0000313" key="3">
    <source>
        <dbReference type="Proteomes" id="UP000053257"/>
    </source>
</evidence>
<feature type="region of interest" description="Disordered" evidence="1">
    <location>
        <begin position="21"/>
        <end position="78"/>
    </location>
</feature>
<proteinExistence type="predicted"/>
<dbReference type="HOGENOM" id="CLU_1305256_0_0_1"/>
<sequence>MAYAVAFSVSRVDALVTPPHLHMAPPAAEPERGPATVKRRLAEEASNERDEPLAVRRKTATRGLPFRRGGGPGKPAHDPRLRRCGAPCSCCATRPRRRRHARRRRRRCSPKSVRDCGRRGGWKRRRLQRAARNASRCWRGCRSWRLRAASILNAATRFWRSTRKRLNVHISLCQFTFTMTMTQSIFVASHTVHWYYTKFIIFINLRSCTDA</sequence>
<organism evidence="2 3">
    <name type="scientific">Phlebiopsis gigantea (strain 11061_1 CR5-6)</name>
    <name type="common">White-rot fungus</name>
    <name type="synonym">Peniophora gigantea</name>
    <dbReference type="NCBI Taxonomy" id="745531"/>
    <lineage>
        <taxon>Eukaryota</taxon>
        <taxon>Fungi</taxon>
        <taxon>Dikarya</taxon>
        <taxon>Basidiomycota</taxon>
        <taxon>Agaricomycotina</taxon>
        <taxon>Agaricomycetes</taxon>
        <taxon>Polyporales</taxon>
        <taxon>Phanerochaetaceae</taxon>
        <taxon>Phlebiopsis</taxon>
    </lineage>
</organism>
<accession>A0A0C3NJZ2</accession>
<evidence type="ECO:0000313" key="2">
    <source>
        <dbReference type="EMBL" id="KIP05264.1"/>
    </source>
</evidence>
<keyword evidence="3" id="KW-1185">Reference proteome</keyword>
<name>A0A0C3NJZ2_PHLG1</name>